<evidence type="ECO:0000313" key="2">
    <source>
        <dbReference type="EMBL" id="VAI31973.1"/>
    </source>
</evidence>
<gene>
    <name evidence="2" type="ORF">TRITD_5Bv1G117780</name>
</gene>
<evidence type="ECO:0000313" key="3">
    <source>
        <dbReference type="Proteomes" id="UP000324705"/>
    </source>
</evidence>
<feature type="compositionally biased region" description="Low complexity" evidence="1">
    <location>
        <begin position="15"/>
        <end position="27"/>
    </location>
</feature>
<dbReference type="AlphaFoldDB" id="A0A9R0X8L6"/>
<feature type="region of interest" description="Disordered" evidence="1">
    <location>
        <begin position="15"/>
        <end position="52"/>
    </location>
</feature>
<reference evidence="2 3" key="1">
    <citation type="submission" date="2017-09" db="EMBL/GenBank/DDBJ databases">
        <authorList>
            <consortium name="International Durum Wheat Genome Sequencing Consortium (IDWGSC)"/>
            <person name="Milanesi L."/>
        </authorList>
    </citation>
    <scope>NUCLEOTIDE SEQUENCE [LARGE SCALE GENOMIC DNA]</scope>
    <source>
        <strain evidence="3">cv. Svevo</strain>
    </source>
</reference>
<organism evidence="2 3">
    <name type="scientific">Triticum turgidum subsp. durum</name>
    <name type="common">Durum wheat</name>
    <name type="synonym">Triticum durum</name>
    <dbReference type="NCBI Taxonomy" id="4567"/>
    <lineage>
        <taxon>Eukaryota</taxon>
        <taxon>Viridiplantae</taxon>
        <taxon>Streptophyta</taxon>
        <taxon>Embryophyta</taxon>
        <taxon>Tracheophyta</taxon>
        <taxon>Spermatophyta</taxon>
        <taxon>Magnoliopsida</taxon>
        <taxon>Liliopsida</taxon>
        <taxon>Poales</taxon>
        <taxon>Poaceae</taxon>
        <taxon>BOP clade</taxon>
        <taxon>Pooideae</taxon>
        <taxon>Triticodae</taxon>
        <taxon>Triticeae</taxon>
        <taxon>Triticinae</taxon>
        <taxon>Triticum</taxon>
    </lineage>
</organism>
<protein>
    <submittedName>
        <fullName evidence="2">Uncharacterized protein</fullName>
    </submittedName>
</protein>
<dbReference type="Gramene" id="TRITD5Bv1G117780.4">
    <property type="protein sequence ID" value="TRITD5Bv1G117780.4"/>
    <property type="gene ID" value="TRITD5Bv1G117780"/>
</dbReference>
<dbReference type="EMBL" id="LT934120">
    <property type="protein sequence ID" value="VAI31973.1"/>
    <property type="molecule type" value="Genomic_DNA"/>
</dbReference>
<dbReference type="Proteomes" id="UP000324705">
    <property type="component" value="Chromosome 5B"/>
</dbReference>
<keyword evidence="3" id="KW-1185">Reference proteome</keyword>
<sequence>MERGCTAALACTFRSSSSPSPVSHCPPLLRPRGRPPAAAGAPHFLPPTGRRFSQNKFLDTSKGLKRYSLKTFSPFGRPGVSLNDADLVKDKMLIDCGEEQDCVLGKFFMPFLPPVLTNSKIMLLICV</sequence>
<name>A0A9R0X8L6_TRITD</name>
<evidence type="ECO:0000256" key="1">
    <source>
        <dbReference type="SAM" id="MobiDB-lite"/>
    </source>
</evidence>
<accession>A0A9R0X8L6</accession>
<proteinExistence type="predicted"/>